<evidence type="ECO:0000259" key="9">
    <source>
        <dbReference type="PROSITE" id="PS50110"/>
    </source>
</evidence>
<dbReference type="Pfam" id="PF06203">
    <property type="entry name" value="CCT"/>
    <property type="match status" value="1"/>
</dbReference>
<keyword evidence="5 7" id="KW-0539">Nucleus</keyword>
<evidence type="ECO:0000313" key="12">
    <source>
        <dbReference type="EMBL" id="JAT47903.1"/>
    </source>
</evidence>
<keyword evidence="4" id="KW-0090">Biological rhythms</keyword>
<dbReference type="PANTHER" id="PTHR43874">
    <property type="entry name" value="TWO-COMPONENT RESPONSE REGULATOR"/>
    <property type="match status" value="1"/>
</dbReference>
<dbReference type="AlphaFoldDB" id="A0A1D1XZS7"/>
<evidence type="ECO:0000256" key="7">
    <source>
        <dbReference type="PROSITE-ProRule" id="PRU00357"/>
    </source>
</evidence>
<evidence type="ECO:0000259" key="10">
    <source>
        <dbReference type="PROSITE" id="PS50206"/>
    </source>
</evidence>
<dbReference type="Pfam" id="PF00072">
    <property type="entry name" value="Response_reg"/>
    <property type="match status" value="1"/>
</dbReference>
<dbReference type="InterPro" id="IPR001763">
    <property type="entry name" value="Rhodanese-like_dom"/>
</dbReference>
<feature type="region of interest" description="Disordered" evidence="8">
    <location>
        <begin position="1"/>
        <end position="21"/>
    </location>
</feature>
<comment type="similarity">
    <text evidence="2">Belongs to the ARR-like family.</text>
</comment>
<feature type="compositionally biased region" description="Polar residues" evidence="8">
    <location>
        <begin position="587"/>
        <end position="607"/>
    </location>
</feature>
<dbReference type="PANTHER" id="PTHR43874:SF146">
    <property type="entry name" value="TWO-COMPONENT RESPONSE REGULATOR-LIKE APRR9"/>
    <property type="match status" value="1"/>
</dbReference>
<keyword evidence="3" id="KW-0902">Two-component regulatory system</keyword>
<proteinExistence type="inferred from homology"/>
<evidence type="ECO:0000256" key="1">
    <source>
        <dbReference type="ARBA" id="ARBA00004123"/>
    </source>
</evidence>
<evidence type="ECO:0000256" key="4">
    <source>
        <dbReference type="ARBA" id="ARBA00023108"/>
    </source>
</evidence>
<dbReference type="InterPro" id="IPR045279">
    <property type="entry name" value="ARR-like"/>
</dbReference>
<feature type="region of interest" description="Disordered" evidence="8">
    <location>
        <begin position="497"/>
        <end position="566"/>
    </location>
</feature>
<evidence type="ECO:0000259" key="11">
    <source>
        <dbReference type="PROSITE" id="PS51017"/>
    </source>
</evidence>
<comment type="subcellular location">
    <subcellularLocation>
        <location evidence="1 7">Nucleus</location>
    </subcellularLocation>
</comment>
<name>A0A1D1XZS7_9ARAE</name>
<evidence type="ECO:0000256" key="3">
    <source>
        <dbReference type="ARBA" id="ARBA00023012"/>
    </source>
</evidence>
<dbReference type="InterPro" id="IPR001789">
    <property type="entry name" value="Sig_transdc_resp-reg_receiver"/>
</dbReference>
<reference evidence="12" key="1">
    <citation type="submission" date="2015-07" db="EMBL/GenBank/DDBJ databases">
        <title>Transcriptome Assembly of Anthurium amnicola.</title>
        <authorList>
            <person name="Suzuki J."/>
        </authorList>
    </citation>
    <scope>NUCLEOTIDE SEQUENCE</scope>
</reference>
<dbReference type="EMBL" id="GDJX01020033">
    <property type="protein sequence ID" value="JAT47903.1"/>
    <property type="molecule type" value="Transcribed_RNA"/>
</dbReference>
<dbReference type="Gene3D" id="3.40.50.2300">
    <property type="match status" value="1"/>
</dbReference>
<gene>
    <name evidence="12" type="primary">PRR95_6</name>
    <name evidence="12" type="ORF">g.98130</name>
</gene>
<dbReference type="GO" id="GO:0009736">
    <property type="term" value="P:cytokinin-activated signaling pathway"/>
    <property type="evidence" value="ECO:0007669"/>
    <property type="project" value="InterPro"/>
</dbReference>
<feature type="compositionally biased region" description="Polar residues" evidence="8">
    <location>
        <begin position="551"/>
        <end position="566"/>
    </location>
</feature>
<organism evidence="12">
    <name type="scientific">Anthurium amnicola</name>
    <dbReference type="NCBI Taxonomy" id="1678845"/>
    <lineage>
        <taxon>Eukaryota</taxon>
        <taxon>Viridiplantae</taxon>
        <taxon>Streptophyta</taxon>
        <taxon>Embryophyta</taxon>
        <taxon>Tracheophyta</taxon>
        <taxon>Spermatophyta</taxon>
        <taxon>Magnoliopsida</taxon>
        <taxon>Liliopsida</taxon>
        <taxon>Araceae</taxon>
        <taxon>Pothoideae</taxon>
        <taxon>Potheae</taxon>
        <taxon>Anthurium</taxon>
    </lineage>
</organism>
<feature type="domain" description="Response regulatory" evidence="9">
    <location>
        <begin position="40"/>
        <end position="158"/>
    </location>
</feature>
<evidence type="ECO:0000256" key="6">
    <source>
        <dbReference type="PROSITE-ProRule" id="PRU00169"/>
    </source>
</evidence>
<evidence type="ECO:0000256" key="2">
    <source>
        <dbReference type="ARBA" id="ARBA00010330"/>
    </source>
</evidence>
<dbReference type="InterPro" id="IPR011006">
    <property type="entry name" value="CheY-like_superfamily"/>
</dbReference>
<dbReference type="PROSITE" id="PS51017">
    <property type="entry name" value="CCT"/>
    <property type="match status" value="1"/>
</dbReference>
<dbReference type="PROSITE" id="PS50110">
    <property type="entry name" value="RESPONSE_REGULATORY"/>
    <property type="match status" value="1"/>
</dbReference>
<dbReference type="PROSITE" id="PS50206">
    <property type="entry name" value="RHODANESE_3"/>
    <property type="match status" value="1"/>
</dbReference>
<dbReference type="SMART" id="SM00448">
    <property type="entry name" value="REC"/>
    <property type="match status" value="1"/>
</dbReference>
<dbReference type="GO" id="GO:0005634">
    <property type="term" value="C:nucleus"/>
    <property type="evidence" value="ECO:0007669"/>
    <property type="project" value="UniProtKB-SubCell"/>
</dbReference>
<protein>
    <submittedName>
        <fullName evidence="12">Two-component response regulator-like PRR95</fullName>
    </submittedName>
</protein>
<feature type="compositionally biased region" description="Polar residues" evidence="8">
    <location>
        <begin position="497"/>
        <end position="517"/>
    </location>
</feature>
<feature type="region of interest" description="Disordered" evidence="8">
    <location>
        <begin position="587"/>
        <end position="611"/>
    </location>
</feature>
<sequence>MGDVAVSGWSEEMEGVEAGEERGSRGGVRWERILPRMFLRVLLVEADDSTRQIIAALLRKCGYRVAVASDGLKAWESLKENPQNIDLVLAEVDLPLISGYDLLTMMMEHERCKNIPIIMMSSCDSMNLVFKCILKGAADFLAKPIRKNELRNLWQHVWRRRTVTSYGLPGGIYRQKCENLTQQKGETKPENNADSSYSRNHIVSPMRNRECSEEECDTQSSYVRPGVEAESAYMENMRENIQPDCLISSVVNDLKNHKDNLCDKLVEELPMDGSETEGCIGGANIQQHEKDEKFCLPRPHREVDPIGIMDNCSECNQELDESYDVQDDPSKEAEIFGDAKDQNWCSSLELSLKICQPINTGNQEKDEINMLKHSNCSAFTRYYRTMPFPLATADDFRRTEPKNYVDGQSRNKGMLQSNTSKCIGGPLQMFIEDGDSPVGGLSNQLGRVPGSHHEPFPVPVPMIPAAYTGLLSSCSPVIRPIFYTQSVTPMWSSEPTYNETIHSSLSHQSDPESLNSGENHDPHGQNIQKQLHQQLKENVCSSESLKEKSHVSSVTGQSRNGDVLNGSGSRLNSSACRGACDGSSGNFTASNISRSTVESTDRSSSFGGTKPADFRHLVQREAALNKFRLKRKERCYEKKVRYQSRKRLAEERPRVKGQFVRHVQHGRPTEADSHHCH</sequence>
<comment type="caution">
    <text evidence="6">Lacks conserved residue(s) required for the propagation of feature annotation.</text>
</comment>
<evidence type="ECO:0000256" key="5">
    <source>
        <dbReference type="ARBA" id="ARBA00023242"/>
    </source>
</evidence>
<dbReference type="GO" id="GO:0000160">
    <property type="term" value="P:phosphorelay signal transduction system"/>
    <property type="evidence" value="ECO:0007669"/>
    <property type="project" value="UniProtKB-KW"/>
</dbReference>
<feature type="domain" description="Rhodanese" evidence="10">
    <location>
        <begin position="55"/>
        <end position="84"/>
    </location>
</feature>
<dbReference type="InterPro" id="IPR010402">
    <property type="entry name" value="CCT_domain"/>
</dbReference>
<dbReference type="GO" id="GO:0048511">
    <property type="term" value="P:rhythmic process"/>
    <property type="evidence" value="ECO:0007669"/>
    <property type="project" value="UniProtKB-KW"/>
</dbReference>
<evidence type="ECO:0000256" key="8">
    <source>
        <dbReference type="SAM" id="MobiDB-lite"/>
    </source>
</evidence>
<dbReference type="SUPFAM" id="SSF52172">
    <property type="entry name" value="CheY-like"/>
    <property type="match status" value="1"/>
</dbReference>
<accession>A0A1D1XZS7</accession>
<feature type="domain" description="CCT" evidence="11">
    <location>
        <begin position="620"/>
        <end position="662"/>
    </location>
</feature>